<proteinExistence type="predicted"/>
<feature type="binding site" evidence="1">
    <location>
        <position position="57"/>
    </location>
    <ligand>
        <name>Zn(2+)</name>
        <dbReference type="ChEBI" id="CHEBI:29105"/>
        <label>1</label>
    </ligand>
</feature>
<dbReference type="PIRSF" id="PIRSF039004">
    <property type="entry name" value="ADE_EF_0837"/>
    <property type="match status" value="1"/>
</dbReference>
<protein>
    <submittedName>
        <fullName evidence="4">Imidazolonepropionase</fullName>
    </submittedName>
</protein>
<evidence type="ECO:0000313" key="4">
    <source>
        <dbReference type="EMBL" id="CEI80556.1"/>
    </source>
</evidence>
<dbReference type="InterPro" id="IPR032466">
    <property type="entry name" value="Metal_Hydrolase"/>
</dbReference>
<dbReference type="InterPro" id="IPR020043">
    <property type="entry name" value="Deacetylase_Atu3266-like"/>
</dbReference>
<dbReference type="AlphaFoldDB" id="A0A0A1MN81"/>
<evidence type="ECO:0000313" key="5">
    <source>
        <dbReference type="Proteomes" id="UP000040453"/>
    </source>
</evidence>
<keyword evidence="5" id="KW-1185">Reference proteome</keyword>
<dbReference type="SUPFAM" id="SSF51556">
    <property type="entry name" value="Metallo-dependent hydrolases"/>
    <property type="match status" value="1"/>
</dbReference>
<dbReference type="GO" id="GO:0019213">
    <property type="term" value="F:deacetylase activity"/>
    <property type="evidence" value="ECO:0007669"/>
    <property type="project" value="InterPro"/>
</dbReference>
<dbReference type="Pfam" id="PF22647">
    <property type="entry name" value="EF_0837-like_N"/>
    <property type="match status" value="1"/>
</dbReference>
<feature type="binding site" description="via carbamate group" evidence="1">
    <location>
        <position position="149"/>
    </location>
    <ligand>
        <name>Zn(2+)</name>
        <dbReference type="ChEBI" id="CHEBI:29105"/>
        <label>1</label>
    </ligand>
</feature>
<dbReference type="NCBIfam" id="TIGR03583">
    <property type="entry name" value="EF_0837"/>
    <property type="match status" value="1"/>
</dbReference>
<dbReference type="GO" id="GO:0016810">
    <property type="term" value="F:hydrolase activity, acting on carbon-nitrogen (but not peptide) bonds"/>
    <property type="evidence" value="ECO:0007669"/>
    <property type="project" value="InterPro"/>
</dbReference>
<feature type="site" description="Transition state stabilizer" evidence="3">
    <location>
        <position position="151"/>
    </location>
</feature>
<dbReference type="InterPro" id="IPR011059">
    <property type="entry name" value="Metal-dep_hydrolase_composite"/>
</dbReference>
<evidence type="ECO:0000256" key="3">
    <source>
        <dbReference type="PIRSR" id="PIRSR039004-3"/>
    </source>
</evidence>
<reference evidence="4 5" key="1">
    <citation type="submission" date="2014-11" db="EMBL/GenBank/DDBJ databases">
        <authorList>
            <person name="Urmite Genomes Urmite Genomes"/>
        </authorList>
    </citation>
    <scope>NUCLEOTIDE SEQUENCE [LARGE SCALE GENOMIC DNA]</scope>
    <source>
        <strain evidence="4 5">Oc5</strain>
    </source>
</reference>
<dbReference type="SUPFAM" id="SSF51338">
    <property type="entry name" value="Composite domain of metallo-dependent hydrolases"/>
    <property type="match status" value="1"/>
</dbReference>
<feature type="binding site" evidence="1">
    <location>
        <position position="55"/>
    </location>
    <ligand>
        <name>Zn(2+)</name>
        <dbReference type="ChEBI" id="CHEBI:29105"/>
        <label>1</label>
    </ligand>
</feature>
<dbReference type="PANTHER" id="PTHR42717:SF1">
    <property type="entry name" value="IMIDAZOLONEPROPIONASE AND RELATED AMIDOHYDROLASES"/>
    <property type="match status" value="1"/>
</dbReference>
<keyword evidence="1" id="KW-0862">Zinc</keyword>
<dbReference type="Gene3D" id="2.30.40.10">
    <property type="entry name" value="Urease, subunit C, domain 1"/>
    <property type="match status" value="1"/>
</dbReference>
<dbReference type="GO" id="GO:0046872">
    <property type="term" value="F:metal ion binding"/>
    <property type="evidence" value="ECO:0007669"/>
    <property type="project" value="UniProtKB-KW"/>
</dbReference>
<dbReference type="Gene3D" id="3.20.20.140">
    <property type="entry name" value="Metal-dependent hydrolases"/>
    <property type="match status" value="1"/>
</dbReference>
<dbReference type="PANTHER" id="PTHR42717">
    <property type="entry name" value="DIHYDROOROTASE-RELATED"/>
    <property type="match status" value="1"/>
</dbReference>
<evidence type="ECO:0000256" key="2">
    <source>
        <dbReference type="PIRSR" id="PIRSR039004-2"/>
    </source>
</evidence>
<sequence>MVQVIKNALLTNGQKADILIENGRIKDVVADAGSFYPVLADAEGMYVSPGWIDLHTHAFPKYKPYCAVPDKIGYQTGVTTVVDAGSSGADTIEEFHQIAKAAKTRVLAFLNISRIGLKQMDELADINNISWNAIQNTAADYPFFIIGLKARMSASVVGDNGLKPLQLAVKYSKALRKPLMVHVGSAPPMLEEILPLLKKGDILTHCYHGKHANHILKPGGEVASALAEAVQRGIYLDVGHGKSSFSFSVAKKAMESGISFDTISTDIYEENQINGPVYSIAATLTKFLALGYSLEAVIRAVTEIPAQVLKQPKLGNFHRGSYAEFTFFTVEHQQKTLVDSMGNEIITNQVIKPQAVYLGNEYIELEKHYSYE</sequence>
<dbReference type="EMBL" id="CDGG01000001">
    <property type="protein sequence ID" value="CEI80556.1"/>
    <property type="molecule type" value="Genomic_DNA"/>
</dbReference>
<dbReference type="OrthoDB" id="9796020at2"/>
<dbReference type="Proteomes" id="UP000040453">
    <property type="component" value="Unassembled WGS sequence"/>
</dbReference>
<dbReference type="InterPro" id="IPR047601">
    <property type="entry name" value="EF_0837-like"/>
</dbReference>
<dbReference type="RefSeq" id="WP_042529103.1">
    <property type="nucleotide sequence ID" value="NZ_CDGG01000001.1"/>
</dbReference>
<feature type="binding site" evidence="1">
    <location>
        <position position="266"/>
    </location>
    <ligand>
        <name>Zn(2+)</name>
        <dbReference type="ChEBI" id="CHEBI:29105"/>
        <label>1</label>
    </ligand>
</feature>
<name>A0A0A1MN81_9BACI</name>
<dbReference type="STRING" id="545501.BN997_00360"/>
<keyword evidence="1" id="KW-0479">Metal-binding</keyword>
<organism evidence="4 5">
    <name type="scientific">Oceanobacillus oncorhynchi</name>
    <dbReference type="NCBI Taxonomy" id="545501"/>
    <lineage>
        <taxon>Bacteria</taxon>
        <taxon>Bacillati</taxon>
        <taxon>Bacillota</taxon>
        <taxon>Bacilli</taxon>
        <taxon>Bacillales</taxon>
        <taxon>Bacillaceae</taxon>
        <taxon>Oceanobacillus</taxon>
    </lineage>
</organism>
<feature type="binding site" evidence="1">
    <location>
        <position position="182"/>
    </location>
    <ligand>
        <name>Zn(2+)</name>
        <dbReference type="ChEBI" id="CHEBI:29105"/>
        <label>2</label>
    </ligand>
</feature>
<accession>A0A0A1MN81</accession>
<feature type="binding site" description="via carbamate group" evidence="1">
    <location>
        <position position="149"/>
    </location>
    <ligand>
        <name>Zn(2+)</name>
        <dbReference type="ChEBI" id="CHEBI:29105"/>
        <label>2</label>
    </ligand>
</feature>
<gene>
    <name evidence="4" type="primary">hutI_2</name>
    <name evidence="4" type="ORF">BN997_00360</name>
</gene>
<feature type="modified residue" description="N6-carboxylysine" evidence="2">
    <location>
        <position position="149"/>
    </location>
</feature>
<evidence type="ECO:0000256" key="1">
    <source>
        <dbReference type="PIRSR" id="PIRSR039004-1"/>
    </source>
</evidence>
<dbReference type="NCBIfam" id="NF006689">
    <property type="entry name" value="PRK09237.1"/>
    <property type="match status" value="1"/>
</dbReference>
<feature type="binding site" evidence="1">
    <location>
        <position position="205"/>
    </location>
    <ligand>
        <name>Zn(2+)</name>
        <dbReference type="ChEBI" id="CHEBI:29105"/>
        <label>2</label>
    </ligand>
</feature>